<dbReference type="Pfam" id="PF03087">
    <property type="entry name" value="BPS1"/>
    <property type="match status" value="1"/>
</dbReference>
<sequence length="283" mass="31779">MAAGHLRSISLPSRSHPLISGIEEQLHKLKTSESSLIGYKLSGLKDLYDCIDDLLQLPLTQQTLSHEKQSQCAEEALDGSLRLLDMCASTRGFFSQMKESVQELELSLRRRRAGDTGLTTEVNAYMESRKKLNKVIYKKLRNLKRHEKDCRSSISSDNSDLSNMINMLKGAEESSLALFESILSFISEPKVKSKPSGWSFVSNILQAKRVSSEGKVEANEVEKIDAELITLKASKDINSAEVHNILKGLEALESNLQETEEELECVYRRLVKTRVSLLNVLNH</sequence>
<evidence type="ECO:0000256" key="1">
    <source>
        <dbReference type="SAM" id="Coils"/>
    </source>
</evidence>
<dbReference type="eggNOG" id="ENOG502S2Q3">
    <property type="taxonomic scope" value="Eukaryota"/>
</dbReference>
<dbReference type="GO" id="GO:0048364">
    <property type="term" value="P:root development"/>
    <property type="evidence" value="ECO:0007669"/>
    <property type="project" value="InterPro"/>
</dbReference>
<keyword evidence="1" id="KW-0175">Coiled coil</keyword>
<dbReference type="GO" id="GO:0048367">
    <property type="term" value="P:shoot system development"/>
    <property type="evidence" value="ECO:0007669"/>
    <property type="project" value="InterPro"/>
</dbReference>
<accession>B9SCA9</accession>
<evidence type="ECO:0000313" key="3">
    <source>
        <dbReference type="Proteomes" id="UP000008311"/>
    </source>
</evidence>
<dbReference type="PANTHER" id="PTHR33070">
    <property type="entry name" value="OS06G0725500 PROTEIN"/>
    <property type="match status" value="1"/>
</dbReference>
<organism evidence="2 3">
    <name type="scientific">Ricinus communis</name>
    <name type="common">Castor bean</name>
    <dbReference type="NCBI Taxonomy" id="3988"/>
    <lineage>
        <taxon>Eukaryota</taxon>
        <taxon>Viridiplantae</taxon>
        <taxon>Streptophyta</taxon>
        <taxon>Embryophyta</taxon>
        <taxon>Tracheophyta</taxon>
        <taxon>Spermatophyta</taxon>
        <taxon>Magnoliopsida</taxon>
        <taxon>eudicotyledons</taxon>
        <taxon>Gunneridae</taxon>
        <taxon>Pentapetalae</taxon>
        <taxon>rosids</taxon>
        <taxon>fabids</taxon>
        <taxon>Malpighiales</taxon>
        <taxon>Euphorbiaceae</taxon>
        <taxon>Acalyphoideae</taxon>
        <taxon>Acalypheae</taxon>
        <taxon>Ricinus</taxon>
    </lineage>
</organism>
<proteinExistence type="predicted"/>
<keyword evidence="3" id="KW-1185">Reference proteome</keyword>
<dbReference type="STRING" id="3988.B9SCA9"/>
<gene>
    <name evidence="2" type="ORF">RCOM_1410440</name>
</gene>
<dbReference type="KEGG" id="rcu:8289474"/>
<dbReference type="Proteomes" id="UP000008311">
    <property type="component" value="Unassembled WGS sequence"/>
</dbReference>
<dbReference type="OrthoDB" id="1701699at2759"/>
<dbReference type="EMBL" id="EQ973919">
    <property type="protein sequence ID" value="EEF38823.1"/>
    <property type="molecule type" value="Genomic_DNA"/>
</dbReference>
<dbReference type="PANTHER" id="PTHR33070:SF115">
    <property type="entry name" value="T23E18.15"/>
    <property type="match status" value="1"/>
</dbReference>
<protein>
    <submittedName>
        <fullName evidence="2">Uncharacterized protein</fullName>
    </submittedName>
</protein>
<dbReference type="AlphaFoldDB" id="B9SCA9"/>
<dbReference type="InterPro" id="IPR004320">
    <property type="entry name" value="BPS1_pln"/>
</dbReference>
<reference evidence="3" key="1">
    <citation type="journal article" date="2010" name="Nat. Biotechnol.">
        <title>Draft genome sequence of the oilseed species Ricinus communis.</title>
        <authorList>
            <person name="Chan A.P."/>
            <person name="Crabtree J."/>
            <person name="Zhao Q."/>
            <person name="Lorenzi H."/>
            <person name="Orvis J."/>
            <person name="Puiu D."/>
            <person name="Melake-Berhan A."/>
            <person name="Jones K.M."/>
            <person name="Redman J."/>
            <person name="Chen G."/>
            <person name="Cahoon E.B."/>
            <person name="Gedil M."/>
            <person name="Stanke M."/>
            <person name="Haas B.J."/>
            <person name="Wortman J.R."/>
            <person name="Fraser-Liggett C.M."/>
            <person name="Ravel J."/>
            <person name="Rabinowicz P.D."/>
        </authorList>
    </citation>
    <scope>NUCLEOTIDE SEQUENCE [LARGE SCALE GENOMIC DNA]</scope>
    <source>
        <strain evidence="3">cv. Hale</strain>
    </source>
</reference>
<dbReference type="InParanoid" id="B9SCA9"/>
<evidence type="ECO:0000313" key="2">
    <source>
        <dbReference type="EMBL" id="EEF38823.1"/>
    </source>
</evidence>
<feature type="coiled-coil region" evidence="1">
    <location>
        <begin position="242"/>
        <end position="269"/>
    </location>
</feature>
<name>B9SCA9_RICCO</name>